<feature type="chain" id="PRO_5046787936" evidence="1">
    <location>
        <begin position="24"/>
        <end position="121"/>
    </location>
</feature>
<sequence>MNIKKSIITGAIAALATTSFALAAPIANAAVTSPKAARGTWYGTVYQQTLKYKIGKKHVWVYDDYKKGQKNKGIKYTIEKPYKGYYGVKPTSGQYESSPFKISGKTLLVEYDTQIIHLHKK</sequence>
<dbReference type="RefSeq" id="WP_339960745.1">
    <property type="nucleotide sequence ID" value="NZ_JAWMWH010000003.1"/>
</dbReference>
<keyword evidence="3" id="KW-1185">Reference proteome</keyword>
<gene>
    <name evidence="2" type="ORF">R4146_07010</name>
</gene>
<proteinExistence type="predicted"/>
<keyword evidence="1" id="KW-0732">Signal</keyword>
<feature type="signal peptide" evidence="1">
    <location>
        <begin position="1"/>
        <end position="23"/>
    </location>
</feature>
<evidence type="ECO:0000256" key="1">
    <source>
        <dbReference type="SAM" id="SignalP"/>
    </source>
</evidence>
<evidence type="ECO:0000313" key="3">
    <source>
        <dbReference type="Proteomes" id="UP001370590"/>
    </source>
</evidence>
<comment type="caution">
    <text evidence="2">The sequence shown here is derived from an EMBL/GenBank/DDBJ whole genome shotgun (WGS) entry which is preliminary data.</text>
</comment>
<evidence type="ECO:0000313" key="2">
    <source>
        <dbReference type="EMBL" id="MEJ6400891.1"/>
    </source>
</evidence>
<organism evidence="2 3">
    <name type="scientific">Nicoliella lavandulae</name>
    <dbReference type="NCBI Taxonomy" id="3082954"/>
    <lineage>
        <taxon>Bacteria</taxon>
        <taxon>Bacillati</taxon>
        <taxon>Bacillota</taxon>
        <taxon>Bacilli</taxon>
        <taxon>Lactobacillales</taxon>
        <taxon>Lactobacillaceae</taxon>
        <taxon>Nicoliella</taxon>
    </lineage>
</organism>
<protein>
    <submittedName>
        <fullName evidence="2">Uncharacterized protein</fullName>
    </submittedName>
</protein>
<name>A0ABU8SLW7_9LACO</name>
<dbReference type="Proteomes" id="UP001370590">
    <property type="component" value="Unassembled WGS sequence"/>
</dbReference>
<dbReference type="EMBL" id="JAWMWH010000003">
    <property type="protein sequence ID" value="MEJ6400891.1"/>
    <property type="molecule type" value="Genomic_DNA"/>
</dbReference>
<accession>A0ABU8SLW7</accession>
<reference evidence="2 3" key="1">
    <citation type="submission" date="2023-10" db="EMBL/GenBank/DDBJ databases">
        <title>Nicoliella lavandulae sp. nov. isolated from Lavandula angustifolia flowers.</title>
        <authorList>
            <person name="Alcantara C."/>
            <person name="Zuniga M."/>
            <person name="Landete J.M."/>
            <person name="Monedero V."/>
        </authorList>
    </citation>
    <scope>NUCLEOTIDE SEQUENCE [LARGE SCALE GENOMIC DNA]</scope>
    <source>
        <strain evidence="2 3">Es01</strain>
    </source>
</reference>